<gene>
    <name evidence="1" type="ORF">HHI36_014006</name>
</gene>
<dbReference type="AlphaFoldDB" id="A0ABD2N2A1"/>
<accession>A0ABD2N2A1</accession>
<dbReference type="Proteomes" id="UP001516400">
    <property type="component" value="Unassembled WGS sequence"/>
</dbReference>
<comment type="caution">
    <text evidence="1">The sequence shown here is derived from an EMBL/GenBank/DDBJ whole genome shotgun (WGS) entry which is preliminary data.</text>
</comment>
<evidence type="ECO:0000313" key="2">
    <source>
        <dbReference type="Proteomes" id="UP001516400"/>
    </source>
</evidence>
<name>A0ABD2N2A1_9CUCU</name>
<sequence>MGESKVELVVSIRQIVSSIPEPDQDFKDVKRKVQCSFESFSKISLNKLKRTIEGLKNKASADEILTSKLLNDSFLIMLNLVNTSLQTGKLPSASKIFVVTPVPKVNNPKTAEGCYGMTGVVLEWTTYKDE</sequence>
<reference evidence="1 2" key="1">
    <citation type="journal article" date="2021" name="BMC Biol.">
        <title>Horizontally acquired antibacterial genes associated with adaptive radiation of ladybird beetles.</title>
        <authorList>
            <person name="Li H.S."/>
            <person name="Tang X.F."/>
            <person name="Huang Y.H."/>
            <person name="Xu Z.Y."/>
            <person name="Chen M.L."/>
            <person name="Du X.Y."/>
            <person name="Qiu B.Y."/>
            <person name="Chen P.T."/>
            <person name="Zhang W."/>
            <person name="Slipinski A."/>
            <person name="Escalona H.E."/>
            <person name="Waterhouse R.M."/>
            <person name="Zwick A."/>
            <person name="Pang H."/>
        </authorList>
    </citation>
    <scope>NUCLEOTIDE SEQUENCE [LARGE SCALE GENOMIC DNA]</scope>
    <source>
        <strain evidence="1">SYSU2018</strain>
    </source>
</reference>
<protein>
    <submittedName>
        <fullName evidence="1">Uncharacterized protein</fullName>
    </submittedName>
</protein>
<keyword evidence="2" id="KW-1185">Reference proteome</keyword>
<evidence type="ECO:0000313" key="1">
    <source>
        <dbReference type="EMBL" id="KAL3272532.1"/>
    </source>
</evidence>
<proteinExistence type="predicted"/>
<organism evidence="1 2">
    <name type="scientific">Cryptolaemus montrouzieri</name>
    <dbReference type="NCBI Taxonomy" id="559131"/>
    <lineage>
        <taxon>Eukaryota</taxon>
        <taxon>Metazoa</taxon>
        <taxon>Ecdysozoa</taxon>
        <taxon>Arthropoda</taxon>
        <taxon>Hexapoda</taxon>
        <taxon>Insecta</taxon>
        <taxon>Pterygota</taxon>
        <taxon>Neoptera</taxon>
        <taxon>Endopterygota</taxon>
        <taxon>Coleoptera</taxon>
        <taxon>Polyphaga</taxon>
        <taxon>Cucujiformia</taxon>
        <taxon>Coccinelloidea</taxon>
        <taxon>Coccinellidae</taxon>
        <taxon>Scymninae</taxon>
        <taxon>Scymnini</taxon>
        <taxon>Cryptolaemus</taxon>
    </lineage>
</organism>
<dbReference type="EMBL" id="JABFTP020000062">
    <property type="protein sequence ID" value="KAL3272532.1"/>
    <property type="molecule type" value="Genomic_DNA"/>
</dbReference>